<evidence type="ECO:0000259" key="14">
    <source>
        <dbReference type="PROSITE" id="PS51201"/>
    </source>
</evidence>
<feature type="transmembrane region" description="Helical" evidence="13">
    <location>
        <begin position="244"/>
        <end position="261"/>
    </location>
</feature>
<dbReference type="OrthoDB" id="11709at2157"/>
<dbReference type="RefSeq" id="WP_013195339.1">
    <property type="nucleotide sequence ID" value="NC_014253.1"/>
</dbReference>
<dbReference type="InterPro" id="IPR003148">
    <property type="entry name" value="RCK_N"/>
</dbReference>
<dbReference type="Pfam" id="PF00999">
    <property type="entry name" value="Na_H_Exchanger"/>
    <property type="match status" value="1"/>
</dbReference>
<evidence type="ECO:0000256" key="5">
    <source>
        <dbReference type="ARBA" id="ARBA00022475"/>
    </source>
</evidence>
<evidence type="ECO:0000256" key="3">
    <source>
        <dbReference type="ARBA" id="ARBA00022448"/>
    </source>
</evidence>
<organism evidence="16 17">
    <name type="scientific">Methanohalobium evestigatum (strain ATCC BAA-1072 / DSM 3721 / NBRC 107634 / OCM 161 / Z-7303)</name>
    <dbReference type="NCBI Taxonomy" id="644295"/>
    <lineage>
        <taxon>Archaea</taxon>
        <taxon>Methanobacteriati</taxon>
        <taxon>Methanobacteriota</taxon>
        <taxon>Stenosarchaea group</taxon>
        <taxon>Methanomicrobia</taxon>
        <taxon>Methanosarcinales</taxon>
        <taxon>Methanosarcinaceae</taxon>
        <taxon>Methanohalobium</taxon>
    </lineage>
</organism>
<dbReference type="GO" id="GO:0015297">
    <property type="term" value="F:antiporter activity"/>
    <property type="evidence" value="ECO:0007669"/>
    <property type="project" value="UniProtKB-KW"/>
</dbReference>
<reference evidence="16 17" key="1">
    <citation type="submission" date="2010-06" db="EMBL/GenBank/DDBJ databases">
        <title>Complete sequence chromosome of Methanohalobium evestigatum Z-7303.</title>
        <authorList>
            <consortium name="US DOE Joint Genome Institute"/>
            <person name="Lucas S."/>
            <person name="Copeland A."/>
            <person name="Lapidus A."/>
            <person name="Cheng J.-F."/>
            <person name="Bruce D."/>
            <person name="Goodwin L."/>
            <person name="Pitluck S."/>
            <person name="Saunders E."/>
            <person name="Detter J.C."/>
            <person name="Han C."/>
            <person name="Tapia R."/>
            <person name="Land M."/>
            <person name="Hauser L."/>
            <person name="Kyrpides N."/>
            <person name="Mikhailova N."/>
            <person name="Sieprawska-Lupa M."/>
            <person name="Whitman W.B."/>
            <person name="Anderson I."/>
            <person name="Woyke T."/>
        </authorList>
    </citation>
    <scope>NUCLEOTIDE SEQUENCE [LARGE SCALE GENOMIC DNA]</scope>
    <source>
        <strain evidence="17">ATCC BAA-1072 / DSM 3721 / NBRC 107634 / OCM 161 / Z-7303</strain>
    </source>
</reference>
<keyword evidence="10" id="KW-0520">NAD</keyword>
<sequence>MESVYFLQLAVIVLILALLAQQLGKIFKVPPILFLLAEGIIIGPEVLNIFDPNILGDGLTVLVSLSVAIIVFDGGLNLDLKYLRTIHKSTLKLSTIGLLITFILTTILTHLLLGIQLEMAALYGALMGATGPTVITPLVKNVKVNHKTSKVLELEGVFNDAASVILAAVIFEFIVFQLSGIEAIAGIFYRFIAGASMGVLSGFALSKFLSKGPFISPQTARLLTLTLVIGTYVISEMIGSESGVLAVALFGIIMGTSNVRYKMVLKEFKSDLVVMMLSLIFILLAALLKFDNIIQIGFTGIIIVLLLMFLIRPLSVFSTTIGSQLGRNDKLFISLIGPKGVVPASIATYFAIRLDALNIEGGQTLVGLVFLTVIITVFMTGTLSKPLANKLGVIPMEILIVGGGNVGQLLAKRLEKRGENVVVVDSSKEKCHELMNSGIRAVHGDVEDMNILKDAGIENAKYVVATTDKDNTNLLVCQVAKSKFGFNKDQVVARVNDVENLHAFWDLDIRSMSPAKTTAIVLDDMIGRPHMFSMCEVGGEGEILEIAVTNPNVVGKAVKDLALPRESLMLMVRRDDESIIAHGDLVLEYNDIVTVIGEGDSAKVVADMLEK</sequence>
<keyword evidence="7 13" id="KW-0812">Transmembrane</keyword>
<dbReference type="PANTHER" id="PTHR32507:SF0">
    <property type="entry name" value="NA(+)_H(+) ANTIPORTER 2-RELATED"/>
    <property type="match status" value="1"/>
</dbReference>
<evidence type="ECO:0000256" key="2">
    <source>
        <dbReference type="ARBA" id="ARBA00004651"/>
    </source>
</evidence>
<evidence type="ECO:0000256" key="11">
    <source>
        <dbReference type="ARBA" id="ARBA00023065"/>
    </source>
</evidence>
<feature type="transmembrane region" description="Helical" evidence="13">
    <location>
        <begin position="331"/>
        <end position="352"/>
    </location>
</feature>
<dbReference type="GO" id="GO:0005886">
    <property type="term" value="C:plasma membrane"/>
    <property type="evidence" value="ECO:0007669"/>
    <property type="project" value="UniProtKB-SubCell"/>
</dbReference>
<feature type="transmembrane region" description="Helical" evidence="13">
    <location>
        <begin position="268"/>
        <end position="287"/>
    </location>
</feature>
<dbReference type="InterPro" id="IPR038770">
    <property type="entry name" value="Na+/solute_symporter_sf"/>
</dbReference>
<dbReference type="InterPro" id="IPR036291">
    <property type="entry name" value="NAD(P)-bd_dom_sf"/>
</dbReference>
<keyword evidence="5" id="KW-1003">Cell membrane</keyword>
<dbReference type="GO" id="GO:0015079">
    <property type="term" value="F:potassium ion transmembrane transporter activity"/>
    <property type="evidence" value="ECO:0007669"/>
    <property type="project" value="InterPro"/>
</dbReference>
<dbReference type="Gene3D" id="1.20.1530.20">
    <property type="match status" value="1"/>
</dbReference>
<evidence type="ECO:0000256" key="13">
    <source>
        <dbReference type="SAM" id="Phobius"/>
    </source>
</evidence>
<evidence type="ECO:0000256" key="4">
    <source>
        <dbReference type="ARBA" id="ARBA00022449"/>
    </source>
</evidence>
<evidence type="ECO:0000313" key="17">
    <source>
        <dbReference type="Proteomes" id="UP000000391"/>
    </source>
</evidence>
<dbReference type="InterPro" id="IPR006036">
    <property type="entry name" value="K_uptake_TrkA"/>
</dbReference>
<gene>
    <name evidence="16" type="ordered locus">Metev_1944</name>
</gene>
<dbReference type="SUPFAM" id="SSF116726">
    <property type="entry name" value="TrkA C-terminal domain-like"/>
    <property type="match status" value="1"/>
</dbReference>
<feature type="transmembrane region" description="Helical" evidence="13">
    <location>
        <begin position="364"/>
        <end position="383"/>
    </location>
</feature>
<dbReference type="PANTHER" id="PTHR32507">
    <property type="entry name" value="NA(+)/H(+) ANTIPORTER 1"/>
    <property type="match status" value="1"/>
</dbReference>
<dbReference type="EMBL" id="CP002069">
    <property type="protein sequence ID" value="ADI74774.1"/>
    <property type="molecule type" value="Genomic_DNA"/>
</dbReference>
<dbReference type="PRINTS" id="PR00335">
    <property type="entry name" value="KUPTAKETRKA"/>
</dbReference>
<dbReference type="Gene3D" id="3.40.50.720">
    <property type="entry name" value="NAD(P)-binding Rossmann-like Domain"/>
    <property type="match status" value="1"/>
</dbReference>
<dbReference type="SUPFAM" id="SSF51735">
    <property type="entry name" value="NAD(P)-binding Rossmann-fold domains"/>
    <property type="match status" value="1"/>
</dbReference>
<keyword evidence="12 13" id="KW-0472">Membrane</keyword>
<dbReference type="PROSITE" id="PS51201">
    <property type="entry name" value="RCK_N"/>
    <property type="match status" value="1"/>
</dbReference>
<keyword evidence="17" id="KW-1185">Reference proteome</keyword>
<proteinExistence type="predicted"/>
<feature type="transmembrane region" description="Helical" evidence="13">
    <location>
        <begin position="121"/>
        <end position="139"/>
    </location>
</feature>
<evidence type="ECO:0000313" key="16">
    <source>
        <dbReference type="EMBL" id="ADI74774.1"/>
    </source>
</evidence>
<dbReference type="Pfam" id="PF02080">
    <property type="entry name" value="TrkA_C"/>
    <property type="match status" value="1"/>
</dbReference>
<evidence type="ECO:0000256" key="6">
    <source>
        <dbReference type="ARBA" id="ARBA00022538"/>
    </source>
</evidence>
<dbReference type="AlphaFoldDB" id="D7EAA3"/>
<dbReference type="KEGG" id="mev:Metev_1944"/>
<evidence type="ECO:0000256" key="7">
    <source>
        <dbReference type="ARBA" id="ARBA00022692"/>
    </source>
</evidence>
<protein>
    <submittedName>
        <fullName evidence="16">Sodium/hydrogen exchanger</fullName>
    </submittedName>
</protein>
<dbReference type="InterPro" id="IPR006037">
    <property type="entry name" value="RCK_C"/>
</dbReference>
<feature type="transmembrane region" description="Helical" evidence="13">
    <location>
        <begin position="187"/>
        <end position="208"/>
    </location>
</feature>
<feature type="transmembrane region" description="Helical" evidence="13">
    <location>
        <begin position="93"/>
        <end position="115"/>
    </location>
</feature>
<dbReference type="Proteomes" id="UP000000391">
    <property type="component" value="Chromosome"/>
</dbReference>
<dbReference type="Gene3D" id="3.30.70.1450">
    <property type="entry name" value="Regulator of K+ conductance, C-terminal domain"/>
    <property type="match status" value="1"/>
</dbReference>
<evidence type="ECO:0000256" key="9">
    <source>
        <dbReference type="ARBA" id="ARBA00022989"/>
    </source>
</evidence>
<dbReference type="GeneID" id="9347603"/>
<evidence type="ECO:0000256" key="1">
    <source>
        <dbReference type="ARBA" id="ARBA00003660"/>
    </source>
</evidence>
<feature type="transmembrane region" description="Helical" evidence="13">
    <location>
        <begin position="54"/>
        <end position="72"/>
    </location>
</feature>
<feature type="domain" description="RCK N-terminal" evidence="14">
    <location>
        <begin position="395"/>
        <end position="521"/>
    </location>
</feature>
<feature type="transmembrane region" description="Helical" evidence="13">
    <location>
        <begin position="293"/>
        <end position="311"/>
    </location>
</feature>
<dbReference type="Pfam" id="PF02254">
    <property type="entry name" value="TrkA_N"/>
    <property type="match status" value="1"/>
</dbReference>
<evidence type="ECO:0000256" key="8">
    <source>
        <dbReference type="ARBA" id="ARBA00022958"/>
    </source>
</evidence>
<evidence type="ECO:0000259" key="15">
    <source>
        <dbReference type="PROSITE" id="PS51202"/>
    </source>
</evidence>
<evidence type="ECO:0000256" key="10">
    <source>
        <dbReference type="ARBA" id="ARBA00023027"/>
    </source>
</evidence>
<keyword evidence="3" id="KW-0813">Transport</keyword>
<comment type="function">
    <text evidence="1">Part of a potassium transport system.</text>
</comment>
<keyword evidence="6" id="KW-0633">Potassium transport</keyword>
<keyword evidence="11" id="KW-0406">Ion transport</keyword>
<dbReference type="InterPro" id="IPR036721">
    <property type="entry name" value="RCK_C_sf"/>
</dbReference>
<dbReference type="PROSITE" id="PS51202">
    <property type="entry name" value="RCK_C"/>
    <property type="match status" value="1"/>
</dbReference>
<dbReference type="HOGENOM" id="CLU_005912_10_1_2"/>
<name>D7EAA3_METEZ</name>
<dbReference type="STRING" id="644295.Metev_1944"/>
<dbReference type="GO" id="GO:1902600">
    <property type="term" value="P:proton transmembrane transport"/>
    <property type="evidence" value="ECO:0007669"/>
    <property type="project" value="InterPro"/>
</dbReference>
<keyword evidence="9 13" id="KW-1133">Transmembrane helix</keyword>
<feature type="transmembrane region" description="Helical" evidence="13">
    <location>
        <begin position="160"/>
        <end position="181"/>
    </location>
</feature>
<comment type="subcellular location">
    <subcellularLocation>
        <location evidence="2">Cell membrane</location>
        <topology evidence="2">Multi-pass membrane protein</topology>
    </subcellularLocation>
</comment>
<keyword evidence="4" id="KW-0050">Antiport</keyword>
<keyword evidence="8" id="KW-0630">Potassium</keyword>
<evidence type="ECO:0000256" key="12">
    <source>
        <dbReference type="ARBA" id="ARBA00023136"/>
    </source>
</evidence>
<feature type="domain" description="RCK C-terminal" evidence="15">
    <location>
        <begin position="529"/>
        <end position="611"/>
    </location>
</feature>
<accession>D7EAA3</accession>
<dbReference type="InterPro" id="IPR006153">
    <property type="entry name" value="Cation/H_exchanger_TM"/>
</dbReference>